<sequence length="301" mass="33844">MAKIHPCSATPPLPLPSYWSQWRSITTHISQAADGQPNGAVTGAPDGPFSDCFVPKKRRPRWTLAEKQRLVELVELDVRKRQGSSDPPHIDWESISKEMNRSENSCNSMFNLLRRRQERSIQMPDNLRVMWPVEDGDYGQYYGHGTADSGQMPLAVAQDANRKRHLTDNITDPTIVIRWSDKEIDDLETAVMLYGTRNWEQIAMFVGTRSAEQCCQRWHYFSSHIAARGAAYRNSSEKLQQPPKNAELSHKSPALYSWRECDGNAHSPTTTAEHGDSDSRAASAGEADHGSLELYASDSDS</sequence>
<evidence type="ECO:0000313" key="1">
    <source>
        <dbReference type="EMBL" id="KAJ1677377.1"/>
    </source>
</evidence>
<comment type="caution">
    <text evidence="1">The sequence shown here is derived from an EMBL/GenBank/DDBJ whole genome shotgun (WGS) entry which is preliminary data.</text>
</comment>
<reference evidence="1" key="1">
    <citation type="submission" date="2022-06" db="EMBL/GenBank/DDBJ databases">
        <title>Phylogenomic reconstructions and comparative analyses of Kickxellomycotina fungi.</title>
        <authorList>
            <person name="Reynolds N.K."/>
            <person name="Stajich J.E."/>
            <person name="Barry K."/>
            <person name="Grigoriev I.V."/>
            <person name="Crous P."/>
            <person name="Smith M.E."/>
        </authorList>
    </citation>
    <scope>NUCLEOTIDE SEQUENCE</scope>
    <source>
        <strain evidence="1">RSA 2271</strain>
    </source>
</reference>
<dbReference type="EMBL" id="JAMZIH010002550">
    <property type="protein sequence ID" value="KAJ1677377.1"/>
    <property type="molecule type" value="Genomic_DNA"/>
</dbReference>
<accession>A0ACC1HLQ8</accession>
<evidence type="ECO:0000313" key="2">
    <source>
        <dbReference type="Proteomes" id="UP001145114"/>
    </source>
</evidence>
<organism evidence="1 2">
    <name type="scientific">Spiromyces aspiralis</name>
    <dbReference type="NCBI Taxonomy" id="68401"/>
    <lineage>
        <taxon>Eukaryota</taxon>
        <taxon>Fungi</taxon>
        <taxon>Fungi incertae sedis</taxon>
        <taxon>Zoopagomycota</taxon>
        <taxon>Kickxellomycotina</taxon>
        <taxon>Kickxellomycetes</taxon>
        <taxon>Kickxellales</taxon>
        <taxon>Kickxellaceae</taxon>
        <taxon>Spiromyces</taxon>
    </lineage>
</organism>
<name>A0ACC1HLQ8_9FUNG</name>
<dbReference type="Proteomes" id="UP001145114">
    <property type="component" value="Unassembled WGS sequence"/>
</dbReference>
<protein>
    <submittedName>
        <fullName evidence="1">Uncharacterized protein</fullName>
    </submittedName>
</protein>
<gene>
    <name evidence="1" type="ORF">EV182_006305</name>
</gene>
<proteinExistence type="predicted"/>
<keyword evidence="2" id="KW-1185">Reference proteome</keyword>
<feature type="non-terminal residue" evidence="1">
    <location>
        <position position="301"/>
    </location>
</feature>